<name>A0ACC2DN31_DIPCM</name>
<evidence type="ECO:0000313" key="1">
    <source>
        <dbReference type="EMBL" id="KAJ7555689.1"/>
    </source>
</evidence>
<evidence type="ECO:0000313" key="2">
    <source>
        <dbReference type="Proteomes" id="UP001162992"/>
    </source>
</evidence>
<dbReference type="EMBL" id="CM055096">
    <property type="protein sequence ID" value="KAJ7555689.1"/>
    <property type="molecule type" value="Genomic_DNA"/>
</dbReference>
<keyword evidence="2" id="KW-1185">Reference proteome</keyword>
<accession>A0ACC2DN31</accession>
<dbReference type="Proteomes" id="UP001162992">
    <property type="component" value="Chromosome 5"/>
</dbReference>
<protein>
    <submittedName>
        <fullName evidence="1">Uncharacterized protein</fullName>
    </submittedName>
</protein>
<organism evidence="1 2">
    <name type="scientific">Diphasiastrum complanatum</name>
    <name type="common">Issler's clubmoss</name>
    <name type="synonym">Lycopodium complanatum</name>
    <dbReference type="NCBI Taxonomy" id="34168"/>
    <lineage>
        <taxon>Eukaryota</taxon>
        <taxon>Viridiplantae</taxon>
        <taxon>Streptophyta</taxon>
        <taxon>Embryophyta</taxon>
        <taxon>Tracheophyta</taxon>
        <taxon>Lycopodiopsida</taxon>
        <taxon>Lycopodiales</taxon>
        <taxon>Lycopodiaceae</taxon>
        <taxon>Lycopodioideae</taxon>
        <taxon>Diphasiastrum</taxon>
    </lineage>
</organism>
<proteinExistence type="predicted"/>
<gene>
    <name evidence="1" type="ORF">O6H91_05G050700</name>
</gene>
<comment type="caution">
    <text evidence="1">The sequence shown here is derived from an EMBL/GenBank/DDBJ whole genome shotgun (WGS) entry which is preliminary data.</text>
</comment>
<sequence>MDNAKETKRGWQANVRAMRDRIKGRLRISGANRIFRQSQRRGAARNVALRATATGLVVARVFKGNVVLARVVQSVAKEEWAGKVKRISSLFPNFRTILATSLAGGAVLSKQPVHAEALATCTGMEGYEAVAAGFEKHTPLKEILAEQAEESQVFRILQKVAVPFLGNVCYVFMHGLNRTEVYGAEKLQNAILKRSSCQGLVTVSNHVASMDDPLVLSSLLSPRLLADATSLRWTLCATDRCFTSATTSAFFRAVKVLPLARGQGIYQQGLDMALGKLNRGDWVHIFPEGSRSRNGGKTIESAKRGVGRGRLLAQSLICKVWFTRFVTTIRLIYDAENTPLVVPFVHTGMQEVMPIGSKFPAIGKKVVVLVGDPINMDDLVKQDSFSKVAAYDAIAFRVGQSLQCLKNDLDNLVNHTEDKQQKMLATKNAEEFWQYVDWEAQGFMRSEVGVCAFEHKKLGGQSCAVPFQQVHHTMSATKITVTANAEEVVRGTGDDLGQALDDTESENTEGDYQFLDDSILQGSLTARLQDFSNPAALVGFAARGWLLSSKYLFGENSFTCQRGSRTWCRKGSWSTSPNVPANISWKSNVETFRNCFFKHLSSKM</sequence>
<reference evidence="2" key="1">
    <citation type="journal article" date="2024" name="Proc. Natl. Acad. Sci. U.S.A.">
        <title>Extraordinary preservation of gene collinearity over three hundred million years revealed in homosporous lycophytes.</title>
        <authorList>
            <person name="Li C."/>
            <person name="Wickell D."/>
            <person name="Kuo L.Y."/>
            <person name="Chen X."/>
            <person name="Nie B."/>
            <person name="Liao X."/>
            <person name="Peng D."/>
            <person name="Ji J."/>
            <person name="Jenkins J."/>
            <person name="Williams M."/>
            <person name="Shu S."/>
            <person name="Plott C."/>
            <person name="Barry K."/>
            <person name="Rajasekar S."/>
            <person name="Grimwood J."/>
            <person name="Han X."/>
            <person name="Sun S."/>
            <person name="Hou Z."/>
            <person name="He W."/>
            <person name="Dai G."/>
            <person name="Sun C."/>
            <person name="Schmutz J."/>
            <person name="Leebens-Mack J.H."/>
            <person name="Li F.W."/>
            <person name="Wang L."/>
        </authorList>
    </citation>
    <scope>NUCLEOTIDE SEQUENCE [LARGE SCALE GENOMIC DNA]</scope>
    <source>
        <strain evidence="2">cv. PW_Plant_1</strain>
    </source>
</reference>